<evidence type="ECO:0000313" key="5">
    <source>
        <dbReference type="EMBL" id="ASA24792.1"/>
    </source>
</evidence>
<dbReference type="SMART" id="SM00422">
    <property type="entry name" value="HTH_MERR"/>
    <property type="match status" value="1"/>
</dbReference>
<dbReference type="PROSITE" id="PS50937">
    <property type="entry name" value="HTH_MERR_2"/>
    <property type="match status" value="1"/>
</dbReference>
<dbReference type="SUPFAM" id="SSF46955">
    <property type="entry name" value="Putative DNA-binding domain"/>
    <property type="match status" value="1"/>
</dbReference>
<dbReference type="EMBL" id="CP021780">
    <property type="protein sequence ID" value="ASA24792.1"/>
    <property type="molecule type" value="Genomic_DNA"/>
</dbReference>
<dbReference type="RefSeq" id="WP_087918760.1">
    <property type="nucleotide sequence ID" value="NZ_CP021780.1"/>
</dbReference>
<feature type="domain" description="HTH merR-type" evidence="4">
    <location>
        <begin position="2"/>
        <end position="71"/>
    </location>
</feature>
<dbReference type="Gene3D" id="1.10.1660.10">
    <property type="match status" value="1"/>
</dbReference>
<dbReference type="Pfam" id="PF13411">
    <property type="entry name" value="MerR_1"/>
    <property type="match status" value="1"/>
</dbReference>
<dbReference type="KEGG" id="pdh:B9T62_30960"/>
<organism evidence="5 6">
    <name type="scientific">Paenibacillus donghaensis</name>
    <dbReference type="NCBI Taxonomy" id="414771"/>
    <lineage>
        <taxon>Bacteria</taxon>
        <taxon>Bacillati</taxon>
        <taxon>Bacillota</taxon>
        <taxon>Bacilli</taxon>
        <taxon>Bacillales</taxon>
        <taxon>Paenibacillaceae</taxon>
        <taxon>Paenibacillus</taxon>
    </lineage>
</organism>
<evidence type="ECO:0000313" key="6">
    <source>
        <dbReference type="Proteomes" id="UP000249890"/>
    </source>
</evidence>
<keyword evidence="2" id="KW-0238">DNA-binding</keyword>
<sequence length="280" mass="32418">MKYSIGEFASILGVTADTLRLYEKHDIIRPVKTEHNNYRYFNDLDARNLLSSRWYRSMQIPLQSVTELINDAPSKQVVTSIDTAKLQLEAEIKRSTMLLEKISEIHDELKLISESFGTCRIRQMPGIYRIQQTDKNQLLQKDRLRRTVHSWMELLPFTFYSFLIKNPEHICVDGGLDYSWGLALLESDQKKLDVCLNDCIEYLQPAACISSVIVTCWKENLERAAFQFMLDYARENGYTLTGDIYGKILFTEHVGTVNTTYLEINIPVNLPAERPLNTFC</sequence>
<dbReference type="GO" id="GO:0003700">
    <property type="term" value="F:DNA-binding transcription factor activity"/>
    <property type="evidence" value="ECO:0007669"/>
    <property type="project" value="InterPro"/>
</dbReference>
<keyword evidence="1" id="KW-0805">Transcription regulation</keyword>
<gene>
    <name evidence="5" type="ORF">B9T62_30960</name>
</gene>
<dbReference type="OrthoDB" id="9811174at2"/>
<dbReference type="GO" id="GO:0003677">
    <property type="term" value="F:DNA binding"/>
    <property type="evidence" value="ECO:0007669"/>
    <property type="project" value="UniProtKB-KW"/>
</dbReference>
<reference evidence="5 6" key="1">
    <citation type="submission" date="2017-06" db="EMBL/GenBank/DDBJ databases">
        <title>Complete genome sequence of Paenibacillus donghaensis KCTC 13049T isolated from East Sea sediment, South Korea.</title>
        <authorList>
            <person name="Jung B.K."/>
            <person name="Hong S.-J."/>
            <person name="Shin J.-H."/>
        </authorList>
    </citation>
    <scope>NUCLEOTIDE SEQUENCE [LARGE SCALE GENOMIC DNA]</scope>
    <source>
        <strain evidence="5 6">KCTC 13049</strain>
    </source>
</reference>
<dbReference type="InterPro" id="IPR000551">
    <property type="entry name" value="MerR-type_HTH_dom"/>
</dbReference>
<dbReference type="InterPro" id="IPR009061">
    <property type="entry name" value="DNA-bd_dom_put_sf"/>
</dbReference>
<name>A0A2Z2KSZ1_9BACL</name>
<evidence type="ECO:0000256" key="2">
    <source>
        <dbReference type="ARBA" id="ARBA00023125"/>
    </source>
</evidence>
<dbReference type="PROSITE" id="PS00552">
    <property type="entry name" value="HTH_MERR_1"/>
    <property type="match status" value="1"/>
</dbReference>
<dbReference type="CDD" id="cd00592">
    <property type="entry name" value="HTH_MerR-like"/>
    <property type="match status" value="1"/>
</dbReference>
<accession>A0A2Z2KSZ1</accession>
<dbReference type="Proteomes" id="UP000249890">
    <property type="component" value="Chromosome"/>
</dbReference>
<dbReference type="PANTHER" id="PTHR30204">
    <property type="entry name" value="REDOX-CYCLING DRUG-SENSING TRANSCRIPTIONAL ACTIVATOR SOXR"/>
    <property type="match status" value="1"/>
</dbReference>
<dbReference type="InterPro" id="IPR047057">
    <property type="entry name" value="MerR_fam"/>
</dbReference>
<evidence type="ECO:0000256" key="3">
    <source>
        <dbReference type="ARBA" id="ARBA00023163"/>
    </source>
</evidence>
<evidence type="ECO:0000259" key="4">
    <source>
        <dbReference type="PROSITE" id="PS50937"/>
    </source>
</evidence>
<proteinExistence type="predicted"/>
<keyword evidence="3" id="KW-0804">Transcription</keyword>
<protein>
    <submittedName>
        <fullName evidence="5">MerR family transcriptional regulator</fullName>
    </submittedName>
</protein>
<keyword evidence="6" id="KW-1185">Reference proteome</keyword>
<evidence type="ECO:0000256" key="1">
    <source>
        <dbReference type="ARBA" id="ARBA00023015"/>
    </source>
</evidence>
<dbReference type="PANTHER" id="PTHR30204:SF94">
    <property type="entry name" value="HEAVY METAL-DEPENDENT TRANSCRIPTIONAL REGULATOR HI_0293-RELATED"/>
    <property type="match status" value="1"/>
</dbReference>
<dbReference type="AlphaFoldDB" id="A0A2Z2KSZ1"/>